<dbReference type="PANTHER" id="PTHR43033">
    <property type="entry name" value="TRNA(ILE)-LYSIDINE SYNTHASE-RELATED"/>
    <property type="match status" value="1"/>
</dbReference>
<dbReference type="RefSeq" id="WP_134214726.1">
    <property type="nucleotide sequence ID" value="NZ_QFFZ01000040.1"/>
</dbReference>
<dbReference type="InterPro" id="IPR015262">
    <property type="entry name" value="tRNA_Ile_lys_synt_subst-bd"/>
</dbReference>
<dbReference type="EC" id="6.3.4.19" evidence="8"/>
<dbReference type="GO" id="GO:0032267">
    <property type="term" value="F:tRNA(Ile)-lysidine synthase activity"/>
    <property type="evidence" value="ECO:0007669"/>
    <property type="project" value="UniProtKB-EC"/>
</dbReference>
<organism evidence="10 11">
    <name type="scientific">Pelotomaculum propionicicum</name>
    <dbReference type="NCBI Taxonomy" id="258475"/>
    <lineage>
        <taxon>Bacteria</taxon>
        <taxon>Bacillati</taxon>
        <taxon>Bacillota</taxon>
        <taxon>Clostridia</taxon>
        <taxon>Eubacteriales</taxon>
        <taxon>Desulfotomaculaceae</taxon>
        <taxon>Pelotomaculum</taxon>
    </lineage>
</organism>
<sequence length="469" mass="52308">MDLLKKVSAFMVRHRMVERGCRVVVAVSGGPDSTALLHILHLLKDDLGISLHVAHLNHMFRGRESDNDAVFVAEMAGRCNLPATIKSVDVPAYRRQSGLSKQVAARKVRYEFLCETARQVGAARIALAHQADDQAETILINFLRGAGTTGLKGILPVRDNLYIRPLLEVRRAEIERYCREQNLSFRQDSSNLQPVYARNRVRLNLMPLLVRDYNPGLVPALLRLGEISREEDSFLDDQVEKAFKDALDCPIGESISLSLGKLKGMPVAIRRRALRKAWQCLTGRERVLDFKHTQAVLDLIDNGETGAQAGMPLNTAAVRRHSSLELKKLRENPGTPYYIYPLQVPGATYLPELDQTIYAEEIPYTGAPNPADLPPSEALLDAGKLPESLFVRSRLAGDVFQPYGSPAATKLKDFFIKQKVAREERDRVPLVGTPGEIVWVGGMRTGEKWKVDGCTARVLRLKLGRGRCF</sequence>
<dbReference type="OrthoDB" id="9807403at2"/>
<dbReference type="Pfam" id="PF11734">
    <property type="entry name" value="TilS_C"/>
    <property type="match status" value="1"/>
</dbReference>
<dbReference type="InterPro" id="IPR014729">
    <property type="entry name" value="Rossmann-like_a/b/a_fold"/>
</dbReference>
<evidence type="ECO:0000256" key="6">
    <source>
        <dbReference type="ARBA" id="ARBA00022840"/>
    </source>
</evidence>
<dbReference type="GO" id="GO:0005737">
    <property type="term" value="C:cytoplasm"/>
    <property type="evidence" value="ECO:0007669"/>
    <property type="project" value="UniProtKB-SubCell"/>
</dbReference>
<feature type="binding site" evidence="8">
    <location>
        <begin position="28"/>
        <end position="33"/>
    </location>
    <ligand>
        <name>ATP</name>
        <dbReference type="ChEBI" id="CHEBI:30616"/>
    </ligand>
</feature>
<name>A0A4Y7RL50_9FIRM</name>
<keyword evidence="4 8" id="KW-0819">tRNA processing</keyword>
<accession>A0A4Y7RL50</accession>
<dbReference type="SUPFAM" id="SSF52402">
    <property type="entry name" value="Adenine nucleotide alpha hydrolases-like"/>
    <property type="match status" value="1"/>
</dbReference>
<reference evidence="10 11" key="1">
    <citation type="journal article" date="2018" name="Environ. Microbiol.">
        <title>Novel energy conservation strategies and behaviour of Pelotomaculum schinkii driving syntrophic propionate catabolism.</title>
        <authorList>
            <person name="Hidalgo-Ahumada C.A.P."/>
            <person name="Nobu M.K."/>
            <person name="Narihiro T."/>
            <person name="Tamaki H."/>
            <person name="Liu W.T."/>
            <person name="Kamagata Y."/>
            <person name="Stams A.J.M."/>
            <person name="Imachi H."/>
            <person name="Sousa D.Z."/>
        </authorList>
    </citation>
    <scope>NUCLEOTIDE SEQUENCE [LARGE SCALE GENOMIC DNA]</scope>
    <source>
        <strain evidence="10 11">MGP</strain>
    </source>
</reference>
<dbReference type="InterPro" id="IPR012796">
    <property type="entry name" value="Lysidine-tRNA-synth_C"/>
</dbReference>
<comment type="caution">
    <text evidence="10">The sequence shown here is derived from an EMBL/GenBank/DDBJ whole genome shotgun (WGS) entry which is preliminary data.</text>
</comment>
<keyword evidence="2 8" id="KW-0963">Cytoplasm</keyword>
<dbReference type="SMART" id="SM00977">
    <property type="entry name" value="TilS_C"/>
    <property type="match status" value="1"/>
</dbReference>
<evidence type="ECO:0000256" key="3">
    <source>
        <dbReference type="ARBA" id="ARBA00022598"/>
    </source>
</evidence>
<dbReference type="Gene3D" id="1.20.59.20">
    <property type="match status" value="1"/>
</dbReference>
<dbReference type="Pfam" id="PF01171">
    <property type="entry name" value="ATP_bind_3"/>
    <property type="match status" value="1"/>
</dbReference>
<evidence type="ECO:0000256" key="2">
    <source>
        <dbReference type="ARBA" id="ARBA00022490"/>
    </source>
</evidence>
<dbReference type="NCBIfam" id="TIGR02433">
    <property type="entry name" value="lysidine_TilS_C"/>
    <property type="match status" value="1"/>
</dbReference>
<dbReference type="SUPFAM" id="SSF56037">
    <property type="entry name" value="PheT/TilS domain"/>
    <property type="match status" value="1"/>
</dbReference>
<dbReference type="EMBL" id="QFFZ01000040">
    <property type="protein sequence ID" value="TEB09695.1"/>
    <property type="molecule type" value="Genomic_DNA"/>
</dbReference>
<evidence type="ECO:0000256" key="7">
    <source>
        <dbReference type="ARBA" id="ARBA00048539"/>
    </source>
</evidence>
<dbReference type="HAMAP" id="MF_01161">
    <property type="entry name" value="tRNA_Ile_lys_synt"/>
    <property type="match status" value="1"/>
</dbReference>
<keyword evidence="5 8" id="KW-0547">Nucleotide-binding</keyword>
<keyword evidence="6 8" id="KW-0067">ATP-binding</keyword>
<keyword evidence="11" id="KW-1185">Reference proteome</keyword>
<dbReference type="GO" id="GO:0005524">
    <property type="term" value="F:ATP binding"/>
    <property type="evidence" value="ECO:0007669"/>
    <property type="project" value="UniProtKB-UniRule"/>
</dbReference>
<comment type="function">
    <text evidence="8">Ligates lysine onto the cytidine present at position 34 of the AUA codon-specific tRNA(Ile) that contains the anticodon CAU, in an ATP-dependent manner. Cytidine is converted to lysidine, thus changing the amino acid specificity of the tRNA from methionine to isoleucine.</text>
</comment>
<proteinExistence type="inferred from homology"/>
<evidence type="ECO:0000259" key="9">
    <source>
        <dbReference type="SMART" id="SM00977"/>
    </source>
</evidence>
<dbReference type="InterPro" id="IPR012795">
    <property type="entry name" value="tRNA_Ile_lys_synt_N"/>
</dbReference>
<comment type="subcellular location">
    <subcellularLocation>
        <location evidence="1 8">Cytoplasm</location>
    </subcellularLocation>
</comment>
<dbReference type="AlphaFoldDB" id="A0A4Y7RL50"/>
<dbReference type="Pfam" id="PF09179">
    <property type="entry name" value="TilS"/>
    <property type="match status" value="1"/>
</dbReference>
<comment type="similarity">
    <text evidence="8">Belongs to the tRNA(Ile)-lysidine synthase family.</text>
</comment>
<dbReference type="CDD" id="cd01992">
    <property type="entry name" value="TilS_N"/>
    <property type="match status" value="1"/>
</dbReference>
<feature type="domain" description="Lysidine-tRNA(Ile) synthetase C-terminal" evidence="9">
    <location>
        <begin position="389"/>
        <end position="461"/>
    </location>
</feature>
<keyword evidence="3 8" id="KW-0436">Ligase</keyword>
<dbReference type="InterPro" id="IPR012094">
    <property type="entry name" value="tRNA_Ile_lys_synt"/>
</dbReference>
<evidence type="ECO:0000256" key="4">
    <source>
        <dbReference type="ARBA" id="ARBA00022694"/>
    </source>
</evidence>
<dbReference type="PANTHER" id="PTHR43033:SF1">
    <property type="entry name" value="TRNA(ILE)-LYSIDINE SYNTHASE-RELATED"/>
    <property type="match status" value="1"/>
</dbReference>
<dbReference type="InterPro" id="IPR011063">
    <property type="entry name" value="TilS/TtcA_N"/>
</dbReference>
<evidence type="ECO:0000256" key="5">
    <source>
        <dbReference type="ARBA" id="ARBA00022741"/>
    </source>
</evidence>
<evidence type="ECO:0000256" key="1">
    <source>
        <dbReference type="ARBA" id="ARBA00004496"/>
    </source>
</evidence>
<dbReference type="SUPFAM" id="SSF82829">
    <property type="entry name" value="MesJ substrate recognition domain-like"/>
    <property type="match status" value="1"/>
</dbReference>
<dbReference type="GO" id="GO:0006400">
    <property type="term" value="P:tRNA modification"/>
    <property type="evidence" value="ECO:0007669"/>
    <property type="project" value="UniProtKB-UniRule"/>
</dbReference>
<gene>
    <name evidence="10" type="primary">tilS_2</name>
    <name evidence="8" type="synonym">tilS</name>
    <name evidence="10" type="ORF">Pmgp_02941</name>
</gene>
<evidence type="ECO:0000313" key="11">
    <source>
        <dbReference type="Proteomes" id="UP000297597"/>
    </source>
</evidence>
<evidence type="ECO:0000313" key="10">
    <source>
        <dbReference type="EMBL" id="TEB09695.1"/>
    </source>
</evidence>
<dbReference type="NCBIfam" id="TIGR02432">
    <property type="entry name" value="lysidine_TilS_N"/>
    <property type="match status" value="1"/>
</dbReference>
<evidence type="ECO:0000256" key="8">
    <source>
        <dbReference type="HAMAP-Rule" id="MF_01161"/>
    </source>
</evidence>
<comment type="domain">
    <text evidence="8">The N-terminal region contains the highly conserved SGGXDS motif, predicted to be a P-loop motif involved in ATP binding.</text>
</comment>
<protein>
    <recommendedName>
        <fullName evidence="8">tRNA(Ile)-lysidine synthase</fullName>
        <ecNumber evidence="8">6.3.4.19</ecNumber>
    </recommendedName>
    <alternativeName>
        <fullName evidence="8">tRNA(Ile)-2-lysyl-cytidine synthase</fullName>
    </alternativeName>
    <alternativeName>
        <fullName evidence="8">tRNA(Ile)-lysidine synthetase</fullName>
    </alternativeName>
</protein>
<dbReference type="Gene3D" id="3.40.50.620">
    <property type="entry name" value="HUPs"/>
    <property type="match status" value="1"/>
</dbReference>
<dbReference type="Proteomes" id="UP000297597">
    <property type="component" value="Unassembled WGS sequence"/>
</dbReference>
<comment type="catalytic activity">
    <reaction evidence="7 8">
        <text>cytidine(34) in tRNA(Ile2) + L-lysine + ATP = lysidine(34) in tRNA(Ile2) + AMP + diphosphate + H(+)</text>
        <dbReference type="Rhea" id="RHEA:43744"/>
        <dbReference type="Rhea" id="RHEA-COMP:10625"/>
        <dbReference type="Rhea" id="RHEA-COMP:10670"/>
        <dbReference type="ChEBI" id="CHEBI:15378"/>
        <dbReference type="ChEBI" id="CHEBI:30616"/>
        <dbReference type="ChEBI" id="CHEBI:32551"/>
        <dbReference type="ChEBI" id="CHEBI:33019"/>
        <dbReference type="ChEBI" id="CHEBI:82748"/>
        <dbReference type="ChEBI" id="CHEBI:83665"/>
        <dbReference type="ChEBI" id="CHEBI:456215"/>
        <dbReference type="EC" id="6.3.4.19"/>
    </reaction>
</comment>